<keyword evidence="3" id="KW-1185">Reference proteome</keyword>
<accession>A0AAV5THK2</accession>
<evidence type="ECO:0008006" key="4">
    <source>
        <dbReference type="Google" id="ProtNLM"/>
    </source>
</evidence>
<keyword evidence="1" id="KW-0472">Membrane</keyword>
<organism evidence="2 3">
    <name type="scientific">Pristionchus entomophagus</name>
    <dbReference type="NCBI Taxonomy" id="358040"/>
    <lineage>
        <taxon>Eukaryota</taxon>
        <taxon>Metazoa</taxon>
        <taxon>Ecdysozoa</taxon>
        <taxon>Nematoda</taxon>
        <taxon>Chromadorea</taxon>
        <taxon>Rhabditida</taxon>
        <taxon>Rhabditina</taxon>
        <taxon>Diplogasteromorpha</taxon>
        <taxon>Diplogasteroidea</taxon>
        <taxon>Neodiplogasteridae</taxon>
        <taxon>Pristionchus</taxon>
    </lineage>
</organism>
<evidence type="ECO:0000313" key="3">
    <source>
        <dbReference type="Proteomes" id="UP001432027"/>
    </source>
</evidence>
<dbReference type="InterPro" id="IPR019425">
    <property type="entry name" value="7TM_GPCR_serpentine_rcpt_Srt"/>
</dbReference>
<evidence type="ECO:0000256" key="1">
    <source>
        <dbReference type="SAM" id="Phobius"/>
    </source>
</evidence>
<proteinExistence type="predicted"/>
<keyword evidence="1" id="KW-1133">Transmembrane helix</keyword>
<dbReference type="PANTHER" id="PTHR23021:SF11">
    <property type="entry name" value="SERPENTINE RECEPTOR, CLASS T"/>
    <property type="match status" value="1"/>
</dbReference>
<keyword evidence="1" id="KW-0812">Transmembrane</keyword>
<dbReference type="AlphaFoldDB" id="A0AAV5THK2"/>
<evidence type="ECO:0000313" key="2">
    <source>
        <dbReference type="EMBL" id="GMS93752.1"/>
    </source>
</evidence>
<name>A0AAV5THK2_9BILA</name>
<reference evidence="2" key="1">
    <citation type="submission" date="2023-10" db="EMBL/GenBank/DDBJ databases">
        <title>Genome assembly of Pristionchus species.</title>
        <authorList>
            <person name="Yoshida K."/>
            <person name="Sommer R.J."/>
        </authorList>
    </citation>
    <scope>NUCLEOTIDE SEQUENCE</scope>
    <source>
        <strain evidence="2">RS0144</strain>
    </source>
</reference>
<feature type="transmembrane region" description="Helical" evidence="1">
    <location>
        <begin position="36"/>
        <end position="57"/>
    </location>
</feature>
<comment type="caution">
    <text evidence="2">The sequence shown here is derived from an EMBL/GenBank/DDBJ whole genome shotgun (WGS) entry which is preliminary data.</text>
</comment>
<feature type="non-terminal residue" evidence="2">
    <location>
        <position position="71"/>
    </location>
</feature>
<gene>
    <name evidence="2" type="ORF">PENTCL1PPCAC_15927</name>
</gene>
<protein>
    <recommendedName>
        <fullName evidence="4">G protein-coupled receptor</fullName>
    </recommendedName>
</protein>
<dbReference type="Proteomes" id="UP001432027">
    <property type="component" value="Unassembled WGS sequence"/>
</dbReference>
<sequence length="71" mass="7776">MFWIGVLDMFAIFANSIVFGYLLLEGAVFCSNPVMTLGVGIVVCWCTASACCVLLAINRLFEVLGRSKFFS</sequence>
<dbReference type="EMBL" id="BTSX01000004">
    <property type="protein sequence ID" value="GMS93752.1"/>
    <property type="molecule type" value="Genomic_DNA"/>
</dbReference>
<dbReference type="Pfam" id="PF10321">
    <property type="entry name" value="7TM_GPCR_Srt"/>
    <property type="match status" value="1"/>
</dbReference>
<dbReference type="PANTHER" id="PTHR23021">
    <property type="entry name" value="SERPENTINE RECEPTOR, CLASS T"/>
    <property type="match status" value="1"/>
</dbReference>
<feature type="transmembrane region" description="Helical" evidence="1">
    <location>
        <begin position="6"/>
        <end position="24"/>
    </location>
</feature>